<evidence type="ECO:0000256" key="10">
    <source>
        <dbReference type="ARBA" id="ARBA00023270"/>
    </source>
</evidence>
<dbReference type="EC" id="4.3.3.7" evidence="4 12"/>
<keyword evidence="7 12" id="KW-0220">Diaminopimelate biosynthesis</keyword>
<evidence type="ECO:0000256" key="1">
    <source>
        <dbReference type="ARBA" id="ARBA00003294"/>
    </source>
</evidence>
<organism evidence="14 15">
    <name type="scientific">Olivibacter oleidegradans</name>
    <dbReference type="NCBI Taxonomy" id="760123"/>
    <lineage>
        <taxon>Bacteria</taxon>
        <taxon>Pseudomonadati</taxon>
        <taxon>Bacteroidota</taxon>
        <taxon>Sphingobacteriia</taxon>
        <taxon>Sphingobacteriales</taxon>
        <taxon>Sphingobacteriaceae</taxon>
        <taxon>Olivibacter</taxon>
    </lineage>
</organism>
<evidence type="ECO:0000256" key="3">
    <source>
        <dbReference type="ARBA" id="ARBA00007592"/>
    </source>
</evidence>
<accession>A0ABV6HQR6</accession>
<evidence type="ECO:0000256" key="5">
    <source>
        <dbReference type="ARBA" id="ARBA00022490"/>
    </source>
</evidence>
<comment type="similarity">
    <text evidence="3 12 13">Belongs to the DapA family.</text>
</comment>
<dbReference type="Pfam" id="PF00701">
    <property type="entry name" value="DHDPS"/>
    <property type="match status" value="1"/>
</dbReference>
<evidence type="ECO:0000256" key="7">
    <source>
        <dbReference type="ARBA" id="ARBA00022915"/>
    </source>
</evidence>
<comment type="subunit">
    <text evidence="12">Homotetramer; dimer of dimers.</text>
</comment>
<dbReference type="Proteomes" id="UP001589774">
    <property type="component" value="Unassembled WGS sequence"/>
</dbReference>
<evidence type="ECO:0000256" key="13">
    <source>
        <dbReference type="PIRNR" id="PIRNR001365"/>
    </source>
</evidence>
<dbReference type="PROSITE" id="PS00666">
    <property type="entry name" value="DHDPS_2"/>
    <property type="match status" value="1"/>
</dbReference>
<dbReference type="PANTHER" id="PTHR12128">
    <property type="entry name" value="DIHYDRODIPICOLINATE SYNTHASE"/>
    <property type="match status" value="1"/>
</dbReference>
<feature type="binding site" evidence="12">
    <location>
        <position position="47"/>
    </location>
    <ligand>
        <name>pyruvate</name>
        <dbReference type="ChEBI" id="CHEBI:15361"/>
    </ligand>
</feature>
<comment type="pathway">
    <text evidence="2 12">Amino-acid biosynthesis; L-lysine biosynthesis via DAP pathway; (S)-tetrahydrodipicolinate from L-aspartate: step 3/4.</text>
</comment>
<evidence type="ECO:0000256" key="8">
    <source>
        <dbReference type="ARBA" id="ARBA00023154"/>
    </source>
</evidence>
<dbReference type="RefSeq" id="WP_130858335.1">
    <property type="nucleotide sequence ID" value="NZ_JBHLWO010000004.1"/>
</dbReference>
<keyword evidence="15" id="KW-1185">Reference proteome</keyword>
<proteinExistence type="inferred from homology"/>
<comment type="caution">
    <text evidence="14">The sequence shown here is derived from an EMBL/GenBank/DDBJ whole genome shotgun (WGS) entry which is preliminary data.</text>
</comment>
<comment type="subcellular location">
    <subcellularLocation>
        <location evidence="12">Cytoplasm</location>
    </subcellularLocation>
</comment>
<feature type="binding site" evidence="12">
    <location>
        <position position="206"/>
    </location>
    <ligand>
        <name>pyruvate</name>
        <dbReference type="ChEBI" id="CHEBI:15361"/>
    </ligand>
</feature>
<evidence type="ECO:0000256" key="4">
    <source>
        <dbReference type="ARBA" id="ARBA00012086"/>
    </source>
</evidence>
<keyword evidence="5 12" id="KW-0963">Cytoplasm</keyword>
<sequence length="301" mass="32969">MNSLHGAGVALVTPFNSDGSIDFEGLANLIEYQIEGGMDYLVSMGTTGEVATLTKEEKKSILDFTAEKVAGRVPLVAGFGGNNTAELVAQIKDFKNPAYQAILSVSPYYNKPTQEGIYQHYKAIAQATDLPIILYNVPGRTGSMINVDTIIRLANDFDNIIGVKEASANFEHFTRIMANKPDSFLLISGDDALTLPMMSLGAVGVITVVGNAFPKQTQRLVKYCNEWHYEEARKLHYELLNIDDLCFIEGNPAGVKEMLQELGVCKNYVRLPLVSVSEETKRKIALAVNDLQAKTKLAEAN</sequence>
<keyword evidence="6 12" id="KW-0028">Amino-acid biosynthesis</keyword>
<feature type="active site" description="Schiff-base intermediate with substrate" evidence="12">
    <location>
        <position position="164"/>
    </location>
</feature>
<comment type="function">
    <text evidence="1 12">Catalyzes the condensation of (S)-aspartate-beta-semialdehyde [(S)-ASA] and pyruvate to 4-hydroxy-tetrahydrodipicolinate (HTPA).</text>
</comment>
<comment type="caution">
    <text evidence="12">Was originally thought to be a dihydrodipicolinate synthase (DHDPS), catalyzing the condensation of (S)-aspartate-beta-semialdehyde [(S)-ASA] and pyruvate to dihydrodipicolinate (DHDP). However, it was shown in E.coli that the product of the enzymatic reaction is not dihydrodipicolinate but in fact (4S)-4-hydroxy-2,3,4,5-tetrahydro-(2S)-dipicolinic acid (HTPA), and that the consecutive dehydration reaction leading to DHDP is not spontaneous but catalyzed by DapB.</text>
</comment>
<evidence type="ECO:0000313" key="15">
    <source>
        <dbReference type="Proteomes" id="UP001589774"/>
    </source>
</evidence>
<evidence type="ECO:0000256" key="12">
    <source>
        <dbReference type="HAMAP-Rule" id="MF_00418"/>
    </source>
</evidence>
<keyword evidence="8 12" id="KW-0457">Lysine biosynthesis</keyword>
<evidence type="ECO:0000256" key="2">
    <source>
        <dbReference type="ARBA" id="ARBA00005120"/>
    </source>
</evidence>
<dbReference type="CDD" id="cd00950">
    <property type="entry name" value="DHDPS"/>
    <property type="match status" value="1"/>
</dbReference>
<keyword evidence="10 12" id="KW-0704">Schiff base</keyword>
<dbReference type="InterPro" id="IPR002220">
    <property type="entry name" value="DapA-like"/>
</dbReference>
<dbReference type="HAMAP" id="MF_00418">
    <property type="entry name" value="DapA"/>
    <property type="match status" value="1"/>
</dbReference>
<gene>
    <name evidence="12 14" type="primary">dapA</name>
    <name evidence="14" type="ORF">ACFFI0_23180</name>
</gene>
<protein>
    <recommendedName>
        <fullName evidence="4 12">4-hydroxy-tetrahydrodipicolinate synthase</fullName>
        <shortName evidence="12">HTPA synthase</shortName>
        <ecNumber evidence="4 12">4.3.3.7</ecNumber>
    </recommendedName>
</protein>
<dbReference type="PANTHER" id="PTHR12128:SF66">
    <property type="entry name" value="4-HYDROXY-2-OXOGLUTARATE ALDOLASE, MITOCHONDRIAL"/>
    <property type="match status" value="1"/>
</dbReference>
<dbReference type="PIRSF" id="PIRSF001365">
    <property type="entry name" value="DHDPS"/>
    <property type="match status" value="1"/>
</dbReference>
<dbReference type="EMBL" id="JBHLWO010000004">
    <property type="protein sequence ID" value="MFC0321241.1"/>
    <property type="molecule type" value="Genomic_DNA"/>
</dbReference>
<feature type="site" description="Part of a proton relay during catalysis" evidence="12">
    <location>
        <position position="46"/>
    </location>
</feature>
<feature type="site" description="Part of a proton relay during catalysis" evidence="12">
    <location>
        <position position="109"/>
    </location>
</feature>
<keyword evidence="9 12" id="KW-0456">Lyase</keyword>
<reference evidence="14 15" key="1">
    <citation type="submission" date="2024-09" db="EMBL/GenBank/DDBJ databases">
        <authorList>
            <person name="Sun Q."/>
            <person name="Mori K."/>
        </authorList>
    </citation>
    <scope>NUCLEOTIDE SEQUENCE [LARGE SCALE GENOMIC DNA]</scope>
    <source>
        <strain evidence="14 15">CCM 7765</strain>
    </source>
</reference>
<evidence type="ECO:0000256" key="6">
    <source>
        <dbReference type="ARBA" id="ARBA00022605"/>
    </source>
</evidence>
<dbReference type="SUPFAM" id="SSF51569">
    <property type="entry name" value="Aldolase"/>
    <property type="match status" value="1"/>
</dbReference>
<evidence type="ECO:0000256" key="11">
    <source>
        <dbReference type="ARBA" id="ARBA00047836"/>
    </source>
</evidence>
<comment type="catalytic activity">
    <reaction evidence="11 12">
        <text>L-aspartate 4-semialdehyde + pyruvate = (2S,4S)-4-hydroxy-2,3,4,5-tetrahydrodipicolinate + H2O + H(+)</text>
        <dbReference type="Rhea" id="RHEA:34171"/>
        <dbReference type="ChEBI" id="CHEBI:15361"/>
        <dbReference type="ChEBI" id="CHEBI:15377"/>
        <dbReference type="ChEBI" id="CHEBI:15378"/>
        <dbReference type="ChEBI" id="CHEBI:67139"/>
        <dbReference type="ChEBI" id="CHEBI:537519"/>
        <dbReference type="EC" id="4.3.3.7"/>
    </reaction>
</comment>
<dbReference type="Gene3D" id="3.20.20.70">
    <property type="entry name" value="Aldolase class I"/>
    <property type="match status" value="1"/>
</dbReference>
<dbReference type="PRINTS" id="PR00146">
    <property type="entry name" value="DHPICSNTHASE"/>
</dbReference>
<dbReference type="InterPro" id="IPR020625">
    <property type="entry name" value="Schiff_base-form_aldolases_AS"/>
</dbReference>
<dbReference type="NCBIfam" id="TIGR00674">
    <property type="entry name" value="dapA"/>
    <property type="match status" value="1"/>
</dbReference>
<dbReference type="InterPro" id="IPR005263">
    <property type="entry name" value="DapA"/>
</dbReference>
<feature type="active site" description="Proton donor/acceptor" evidence="12">
    <location>
        <position position="135"/>
    </location>
</feature>
<evidence type="ECO:0000256" key="9">
    <source>
        <dbReference type="ARBA" id="ARBA00023239"/>
    </source>
</evidence>
<evidence type="ECO:0000313" key="14">
    <source>
        <dbReference type="EMBL" id="MFC0321241.1"/>
    </source>
</evidence>
<dbReference type="GO" id="GO:0008840">
    <property type="term" value="F:4-hydroxy-tetrahydrodipicolinate synthase activity"/>
    <property type="evidence" value="ECO:0007669"/>
    <property type="project" value="UniProtKB-EC"/>
</dbReference>
<dbReference type="SMART" id="SM01130">
    <property type="entry name" value="DHDPS"/>
    <property type="match status" value="1"/>
</dbReference>
<dbReference type="InterPro" id="IPR013785">
    <property type="entry name" value="Aldolase_TIM"/>
</dbReference>
<name>A0ABV6HQR6_9SPHI</name>